<feature type="domain" description="HYR" evidence="14">
    <location>
        <begin position="1566"/>
        <end position="1647"/>
    </location>
</feature>
<evidence type="ECO:0000256" key="3">
    <source>
        <dbReference type="ARBA" id="ARBA00022737"/>
    </source>
</evidence>
<dbReference type="SUPFAM" id="SSF49785">
    <property type="entry name" value="Galactose-binding domain-like"/>
    <property type="match status" value="1"/>
</dbReference>
<keyword evidence="1 8" id="KW-0768">Sushi</keyword>
<dbReference type="InParanoid" id="A8WZP0"/>
<evidence type="ECO:0000256" key="4">
    <source>
        <dbReference type="ARBA" id="ARBA00023157"/>
    </source>
</evidence>
<feature type="domain" description="CUB" evidence="10">
    <location>
        <begin position="218"/>
        <end position="337"/>
    </location>
</feature>
<dbReference type="CDD" id="cd00057">
    <property type="entry name" value="FA58C"/>
    <property type="match status" value="1"/>
</dbReference>
<dbReference type="OMA" id="LANRNQC"/>
<dbReference type="CDD" id="cd00054">
    <property type="entry name" value="EGF_CA"/>
    <property type="match status" value="4"/>
</dbReference>
<feature type="disulfide bond" evidence="6">
    <location>
        <begin position="2164"/>
        <end position="2173"/>
    </location>
</feature>
<dbReference type="FunFam" id="2.10.25.10:FF:000903">
    <property type="entry name" value="C-type LECtin"/>
    <property type="match status" value="1"/>
</dbReference>
<dbReference type="PROSITE" id="PS00022">
    <property type="entry name" value="EGF_1"/>
    <property type="match status" value="4"/>
</dbReference>
<feature type="disulfide bond" evidence="6">
    <location>
        <begin position="2145"/>
        <end position="2162"/>
    </location>
</feature>
<dbReference type="WormBase" id="CBG05359">
    <property type="protein sequence ID" value="CBP40473"/>
    <property type="gene ID" value="WBGene00027820"/>
    <property type="gene designation" value="Cbr-clec-78"/>
</dbReference>
<dbReference type="InterPro" id="IPR002172">
    <property type="entry name" value="LDrepeatLR_classA_rpt"/>
</dbReference>
<dbReference type="PROSITE" id="PS50068">
    <property type="entry name" value="LDLRA_2"/>
    <property type="match status" value="1"/>
</dbReference>
<dbReference type="SMART" id="SM01411">
    <property type="entry name" value="Ephrin_rec_like"/>
    <property type="match status" value="3"/>
</dbReference>
<dbReference type="InterPro" id="IPR000436">
    <property type="entry name" value="Sushi_SCR_CCP_dom"/>
</dbReference>
<evidence type="ECO:0000259" key="15">
    <source>
        <dbReference type="PROSITE" id="PS50923"/>
    </source>
</evidence>
<dbReference type="InterPro" id="IPR001304">
    <property type="entry name" value="C-type_lectin-like"/>
</dbReference>
<evidence type="ECO:0000313" key="18">
    <source>
        <dbReference type="WormBase" id="CBG05359"/>
    </source>
</evidence>
<dbReference type="SUPFAM" id="SSF56436">
    <property type="entry name" value="C-type lectin-like"/>
    <property type="match status" value="1"/>
</dbReference>
<dbReference type="Pfam" id="PF00084">
    <property type="entry name" value="Sushi"/>
    <property type="match status" value="4"/>
</dbReference>
<organism evidence="16 17">
    <name type="scientific">Caenorhabditis briggsae</name>
    <dbReference type="NCBI Taxonomy" id="6238"/>
    <lineage>
        <taxon>Eukaryota</taxon>
        <taxon>Metazoa</taxon>
        <taxon>Ecdysozoa</taxon>
        <taxon>Nematoda</taxon>
        <taxon>Chromadorea</taxon>
        <taxon>Rhabditida</taxon>
        <taxon>Rhabditina</taxon>
        <taxon>Rhabditomorpha</taxon>
        <taxon>Rhabditoidea</taxon>
        <taxon>Rhabditidae</taxon>
        <taxon>Peloderinae</taxon>
        <taxon>Caenorhabditis</taxon>
    </lineage>
</organism>
<dbReference type="Pfam" id="PF00059">
    <property type="entry name" value="Lectin_C"/>
    <property type="match status" value="1"/>
</dbReference>
<dbReference type="PROSITE" id="PS50923">
    <property type="entry name" value="SUSHI"/>
    <property type="match status" value="5"/>
</dbReference>
<dbReference type="FunFam" id="2.10.25.10:FF:000791">
    <property type="entry name" value="Uninflatable, isoform C"/>
    <property type="match status" value="1"/>
</dbReference>
<dbReference type="SMART" id="SM00181">
    <property type="entry name" value="EGF"/>
    <property type="match status" value="5"/>
</dbReference>
<evidence type="ECO:0000259" key="12">
    <source>
        <dbReference type="PROSITE" id="PS50026"/>
    </source>
</evidence>
<dbReference type="InterPro" id="IPR035976">
    <property type="entry name" value="Sushi/SCR/CCP_sf"/>
</dbReference>
<feature type="domain" description="EGF-like" evidence="12">
    <location>
        <begin position="2060"/>
        <end position="2096"/>
    </location>
</feature>
<dbReference type="InterPro" id="IPR001881">
    <property type="entry name" value="EGF-like_Ca-bd_dom"/>
</dbReference>
<feature type="domain" description="HYR" evidence="14">
    <location>
        <begin position="1479"/>
        <end position="1565"/>
    </location>
</feature>
<proteinExistence type="predicted"/>
<dbReference type="Pfam" id="PF00431">
    <property type="entry name" value="CUB"/>
    <property type="match status" value="3"/>
</dbReference>
<dbReference type="InterPro" id="IPR008979">
    <property type="entry name" value="Galactose-bd-like_sf"/>
</dbReference>
<feature type="disulfide bond" evidence="7">
    <location>
        <begin position="184"/>
        <end position="196"/>
    </location>
</feature>
<dbReference type="Proteomes" id="UP000008549">
    <property type="component" value="Unassembled WGS sequence"/>
</dbReference>
<feature type="domain" description="EGF-like" evidence="12">
    <location>
        <begin position="2098"/>
        <end position="2134"/>
    </location>
</feature>
<dbReference type="PROSITE" id="PS01186">
    <property type="entry name" value="EGF_2"/>
    <property type="match status" value="3"/>
</dbReference>
<feature type="disulfide bond" evidence="8">
    <location>
        <begin position="714"/>
        <end position="757"/>
    </location>
</feature>
<dbReference type="eggNOG" id="KOG4297">
    <property type="taxonomic scope" value="Eukaryota"/>
</dbReference>
<dbReference type="InterPro" id="IPR036055">
    <property type="entry name" value="LDL_receptor-like_sf"/>
</dbReference>
<feature type="chain" id="PRO_5002729744" evidence="9">
    <location>
        <begin position="29"/>
        <end position="2226"/>
    </location>
</feature>
<feature type="disulfide bond" evidence="5">
    <location>
        <begin position="452"/>
        <end position="479"/>
    </location>
</feature>
<dbReference type="InterPro" id="IPR000421">
    <property type="entry name" value="FA58C"/>
</dbReference>
<evidence type="ECO:0000256" key="6">
    <source>
        <dbReference type="PROSITE-ProRule" id="PRU00076"/>
    </source>
</evidence>
<dbReference type="EMBL" id="HE601337">
    <property type="protein sequence ID" value="CAP25850.2"/>
    <property type="molecule type" value="Genomic_DNA"/>
</dbReference>
<dbReference type="InterPro" id="IPR003410">
    <property type="entry name" value="HYR_dom"/>
</dbReference>
<dbReference type="SUPFAM" id="SSF57184">
    <property type="entry name" value="Growth factor receptor domain"/>
    <property type="match status" value="1"/>
</dbReference>
<keyword evidence="17" id="KW-1185">Reference proteome</keyword>
<evidence type="ECO:0000313" key="16">
    <source>
        <dbReference type="EMBL" id="CAP25850.2"/>
    </source>
</evidence>
<dbReference type="Gene3D" id="2.60.120.260">
    <property type="entry name" value="Galactose-binding domain-like"/>
    <property type="match status" value="1"/>
</dbReference>
<feature type="domain" description="Sushi" evidence="15">
    <location>
        <begin position="1054"/>
        <end position="1113"/>
    </location>
</feature>
<feature type="disulfide bond" evidence="8">
    <location>
        <begin position="743"/>
        <end position="770"/>
    </location>
</feature>
<dbReference type="SMART" id="SM00231">
    <property type="entry name" value="FA58C"/>
    <property type="match status" value="1"/>
</dbReference>
<dbReference type="Pfam" id="PF00057">
    <property type="entry name" value="Ldl_recept_a"/>
    <property type="match status" value="1"/>
</dbReference>
<dbReference type="STRING" id="6238.A8WZP0"/>
<feature type="disulfide bond" evidence="7">
    <location>
        <begin position="191"/>
        <end position="209"/>
    </location>
</feature>
<feature type="disulfide bond" evidence="6">
    <location>
        <begin position="2086"/>
        <end position="2095"/>
    </location>
</feature>
<dbReference type="Pfam" id="PF00008">
    <property type="entry name" value="EGF"/>
    <property type="match status" value="2"/>
</dbReference>
<evidence type="ECO:0000259" key="13">
    <source>
        <dbReference type="PROSITE" id="PS50041"/>
    </source>
</evidence>
<feature type="disulfide bond" evidence="6">
    <location>
        <begin position="2204"/>
        <end position="2213"/>
    </location>
</feature>
<protein>
    <submittedName>
        <fullName evidence="16">Protein CBR-CLEC-78</fullName>
    </submittedName>
</protein>
<dbReference type="PROSITE" id="PS50041">
    <property type="entry name" value="C_TYPE_LECTIN_2"/>
    <property type="match status" value="1"/>
</dbReference>
<evidence type="ECO:0000256" key="8">
    <source>
        <dbReference type="PROSITE-ProRule" id="PRU00302"/>
    </source>
</evidence>
<keyword evidence="6" id="KW-0245">EGF-like domain</keyword>
<feature type="domain" description="CUB" evidence="10">
    <location>
        <begin position="341"/>
        <end position="451"/>
    </location>
</feature>
<sequence>MHENCRKRRLLTEVVFVVLLLLIEPTQSSSSSSKFTPPSQVTDVELKCPDEWIRLGTKCYLPFNIHQSWPFALTTCQRYGSTLAKIQTGSENQFIANLLSKPGGKMGEIKEYWIGLTVEVLDDDELYIWSDGTPTSRYVGFWRQDQPNFLNGTCAMGRVERKDLEWRLETCNLLRRFVCERPACVQGSYFCSSGSCISESKKCNGFNDCDDGSDEQNCPSAFQPACRTYEKGESGQLSSPNYPNSYDPNLNCRYVLEGPVNSRIELTIEHFETEPVFDVLTVLDGGPAENSTTVIKRLSGSFETAQTITSSTNMMIVQFRSDAQSNARGFQLKWRAIPFSCGGHYIAQAYIQPFVSPGYPKTFANGAECVWTVETTPGQVISLILDDFSLGAEDNLIIYNGPTPSATVLASFSGNLTTKKYVTSSTSHIYIYMMTRQNSNSRGFSISYKRGCDLSMSDVLGEIISPGYLSSEYPNDVQCTYTIETEDQKADRSISLIAQRFDLADGDTVRVFENSVSKGKALHENDGFGLKTKPEKQIDSNSNRIQMVFKSGSSRQAMGFNFSYSIVTAQQTKSLKLSIIPIPNLLFPDCPAFPSVPMVTLSTKQRSVSTRVTVSCPIGFEFASGEGISKTVVCLMGGKWSQSHISTCQPIYCGAVPQIANGYVDSATNVSFGGQVKYSCHKGFFFSSGKDIETVYCGELGKWNTPPPCKAATCQPLTQFTNGERRLEFGDGTGYGSVFRYDCHSGYRREGVESLLCKSDGTWSSKQPSCTSELKILFIPVFGLVFFVKSLAHISQKSRMPESRFPIDSYLVTSLVSSATLASQLTDLKRYCSFSDFQNFQKTMSSDPLPGQSDCLLNPQLMCLESQPIETGSSNFCPDPKSTDKKIKVLKFAIPMIVEQIRFTNQRNGKIQKISVKYSESNKSRTKKLQIDNQSIFGVDDDDVATLPMALEVQVLEIEAVGMEGTPCVEVEALGCQRTSCADINECLKNNGHCDHLCINTQGSYKVRGIFWCACRNGYDLFMENGQSGVNVSAGETGNNVNDLIRFEKSCVPRQCEHIGSPENGQLLSTAKNFEFPMIVQFQCDFGYQMMGPDYIQCLADGTWNGTEPFCLPATCQGIEQLPSKSDGLHVTPNNSTITFGQNVSISCTLPNRPGRPNSALFSYRQCIFDPKDDGRDYWLSGPPPECSFIECPAPPTMPGAVYVGDVTDRKMGSTLEFTCRQPYTVAGRSDRTIKCSSDATWDLGDLRCEGPVCVDPGYPYDGQVSLFVGIVELESVEEGAIARFSCKRPGFVPFPSDTLQCALGASCVLSEDVGIVSGFVPDGAFSDNSDSTNLGYEPHHARMGSSGWCGAKEDFIFLSVDLQRVYTLTTLRIAGVAGSGHLKGHVTKFQLFYKTQNQNKYEPYPVEFESPAGNHNAMHHFDLKFSLRARYILFGVTEYEGNPCMKFDLMGCVAPVFAAHEVDSHLQIGWNGSVPQCVDMDPPKFENCPESEIFAKVDENGQLKAVEFEEPVASDNSGKIAYTQIEPLGMRSGLMITSDMDITYTAYDSAGNTAVCTLKIRIPDTQPPVMKCPDSYTIPVGNSTKHVIFDMTTVDLVLHDTSNVSEVTFSPTEATLKIGEFVEVTAQAEDENGNRNSCKFQVAYAPEACSPASLASSNHIVKNCVHEDGAVVCSVYCAQGYRFIDPDQITQNFVCKDGRWSPRNNAPACVPIPKDPAGFHVNVGMTYPVLSPVPDHCLKGYAELAAKEFDNLDKVLSARCSSSVEVFVRLLKLDFSNLNGQLIGNYTIQVLPTEQQSVFYDLCGLTLRTIFDLNIPGANQPIQSLLSLSGESIASQTAGCPSITAKGSSIVQGFACGTGEVLRQEAKDRLPECSKYFVGNFCRKFQGLSNHMPFFLVACPSGSVNINNTCILCPRGSYQDDSGQTSCKPCPDGTYTLDEGSQSVASCLSTCGYGMYSTTGLIPCQLCPRHTFSGPAPVGGFRDCEACPSGAYTAKLGASSATECRLACKTGSYSNTGLEPCSPCPINFYQPALGQQSCLECSNATATQGSGESLESACFPIDCSAKMCENNADCSVFMHRAQCHCKPGYVGDRCEIVEDVCATQPCYNGGKCEQVGTTYKCTCPKMFSGARCQFESDECVGKTCPNGGVCHDLPGLKSTTCLCRTGFAGPNCEEITDICSTNNPCRNGARCIGEKLGRFKCQCVPGWEGPTCDNNIGEGKKFGRS</sequence>
<feature type="domain" description="Sushi" evidence="15">
    <location>
        <begin position="1190"/>
        <end position="1251"/>
    </location>
</feature>
<dbReference type="InterPro" id="IPR016186">
    <property type="entry name" value="C-type_lectin-like/link_sf"/>
</dbReference>
<dbReference type="Gene3D" id="2.10.50.10">
    <property type="entry name" value="Tumor Necrosis Factor Receptor, subunit A, domain 2"/>
    <property type="match status" value="1"/>
</dbReference>
<feature type="domain" description="Sushi" evidence="15">
    <location>
        <begin position="588"/>
        <end position="650"/>
    </location>
</feature>
<evidence type="ECO:0000256" key="1">
    <source>
        <dbReference type="ARBA" id="ARBA00022659"/>
    </source>
</evidence>
<evidence type="ECO:0000256" key="9">
    <source>
        <dbReference type="SAM" id="SignalP"/>
    </source>
</evidence>
<dbReference type="Gene3D" id="2.10.70.10">
    <property type="entry name" value="Complement Module, domain 1"/>
    <property type="match status" value="5"/>
</dbReference>
<feature type="domain" description="EGF-like" evidence="12">
    <location>
        <begin position="2136"/>
        <end position="2174"/>
    </location>
</feature>
<dbReference type="InterPro" id="IPR016187">
    <property type="entry name" value="CTDL_fold"/>
</dbReference>
<dbReference type="FunFam" id="2.10.50.10:FF:000018">
    <property type="entry name" value="Sushi, von Willebrand factor type A, EGF and pentraxin domain-containing 1"/>
    <property type="match status" value="1"/>
</dbReference>
<dbReference type="PROSITE" id="PS01180">
    <property type="entry name" value="CUB"/>
    <property type="match status" value="3"/>
</dbReference>
<dbReference type="FunFam" id="2.10.70.10:FF:000014">
    <property type="entry name" value="Membrane cofactor protein"/>
    <property type="match status" value="1"/>
</dbReference>
<keyword evidence="4 6" id="KW-1015">Disulfide bond</keyword>
<comment type="caution">
    <text evidence="6">Lacks conserved residue(s) required for the propagation of feature annotation.</text>
</comment>
<dbReference type="Gene3D" id="3.10.100.10">
    <property type="entry name" value="Mannose-Binding Protein A, subunit A"/>
    <property type="match status" value="1"/>
</dbReference>
<dbReference type="InterPro" id="IPR023415">
    <property type="entry name" value="LDLR_class-A_CS"/>
</dbReference>
<evidence type="ECO:0000259" key="10">
    <source>
        <dbReference type="PROSITE" id="PS01180"/>
    </source>
</evidence>
<dbReference type="PROSITE" id="PS50825">
    <property type="entry name" value="HYR"/>
    <property type="match status" value="2"/>
</dbReference>
<feature type="disulfide bond" evidence="7">
    <location>
        <begin position="203"/>
        <end position="218"/>
    </location>
</feature>
<feature type="domain" description="CUB" evidence="10">
    <location>
        <begin position="452"/>
        <end position="567"/>
    </location>
</feature>
<dbReference type="FunFam" id="2.60.120.260:FF:000195">
    <property type="entry name" value="C-type LECtin"/>
    <property type="match status" value="1"/>
</dbReference>
<gene>
    <name evidence="18" type="primary">clec-78</name>
    <name evidence="16" type="synonym">Cbr-clec-78</name>
    <name evidence="18" type="ORF">CBG05359</name>
    <name evidence="16" type="ORF">CBG_05359</name>
</gene>
<evidence type="ECO:0000313" key="17">
    <source>
        <dbReference type="Proteomes" id="UP000008549"/>
    </source>
</evidence>
<feature type="disulfide bond" evidence="6">
    <location>
        <begin position="2124"/>
        <end position="2133"/>
    </location>
</feature>
<keyword evidence="3" id="KW-0677">Repeat</keyword>
<dbReference type="SUPFAM" id="SSF57424">
    <property type="entry name" value="LDL receptor-like module"/>
    <property type="match status" value="1"/>
</dbReference>
<dbReference type="PANTHER" id="PTHR45656">
    <property type="entry name" value="PROTEIN CBR-CLEC-78"/>
    <property type="match status" value="1"/>
</dbReference>
<dbReference type="InterPro" id="IPR035914">
    <property type="entry name" value="Sperma_CUB_dom_sf"/>
</dbReference>
<dbReference type="SUPFAM" id="SSF57196">
    <property type="entry name" value="EGF/Laminin"/>
    <property type="match status" value="5"/>
</dbReference>
<dbReference type="Gene3D" id="4.10.400.10">
    <property type="entry name" value="Low-density Lipoprotein Receptor"/>
    <property type="match status" value="1"/>
</dbReference>
<evidence type="ECO:0000256" key="5">
    <source>
        <dbReference type="PROSITE-ProRule" id="PRU00059"/>
    </source>
</evidence>
<feature type="signal peptide" evidence="9">
    <location>
        <begin position="1"/>
        <end position="28"/>
    </location>
</feature>
<dbReference type="InterPro" id="IPR011641">
    <property type="entry name" value="Tyr-kin_ephrin_A/B_rcpt-like"/>
</dbReference>
<dbReference type="FunCoup" id="A8WZP0">
    <property type="interactions" value="11"/>
</dbReference>
<dbReference type="GO" id="GO:0005509">
    <property type="term" value="F:calcium ion binding"/>
    <property type="evidence" value="ECO:0007669"/>
    <property type="project" value="InterPro"/>
</dbReference>
<accession>A8WZP0</accession>
<dbReference type="Pfam" id="PF07699">
    <property type="entry name" value="Ephrin_rec_like"/>
    <property type="match status" value="3"/>
</dbReference>
<reference evidence="16 17" key="1">
    <citation type="journal article" date="2003" name="PLoS Biol.">
        <title>The genome sequence of Caenorhabditis briggsae: a platform for comparative genomics.</title>
        <authorList>
            <person name="Stein L.D."/>
            <person name="Bao Z."/>
            <person name="Blasiar D."/>
            <person name="Blumenthal T."/>
            <person name="Brent M.R."/>
            <person name="Chen N."/>
            <person name="Chinwalla A."/>
            <person name="Clarke L."/>
            <person name="Clee C."/>
            <person name="Coghlan A."/>
            <person name="Coulson A."/>
            <person name="D'Eustachio P."/>
            <person name="Fitch D.H."/>
            <person name="Fulton L.A."/>
            <person name="Fulton R.E."/>
            <person name="Griffiths-Jones S."/>
            <person name="Harris T.W."/>
            <person name="Hillier L.W."/>
            <person name="Kamath R."/>
            <person name="Kuwabara P.E."/>
            <person name="Mardis E.R."/>
            <person name="Marra M.A."/>
            <person name="Miner T.L."/>
            <person name="Minx P."/>
            <person name="Mullikin J.C."/>
            <person name="Plumb R.W."/>
            <person name="Rogers J."/>
            <person name="Schein J.E."/>
            <person name="Sohrmann M."/>
            <person name="Spieth J."/>
            <person name="Stajich J.E."/>
            <person name="Wei C."/>
            <person name="Willey D."/>
            <person name="Wilson R.K."/>
            <person name="Durbin R."/>
            <person name="Waterston R.H."/>
        </authorList>
    </citation>
    <scope>NUCLEOTIDE SEQUENCE [LARGE SCALE GENOMIC DNA]</scope>
    <source>
        <strain evidence="16 17">AF16</strain>
    </source>
</reference>
<dbReference type="PROSITE" id="PS50026">
    <property type="entry name" value="EGF_3"/>
    <property type="match status" value="4"/>
</dbReference>
<dbReference type="CDD" id="cd00033">
    <property type="entry name" value="CCP"/>
    <property type="match status" value="4"/>
</dbReference>
<dbReference type="eggNOG" id="KOG1217">
    <property type="taxonomic scope" value="Eukaryota"/>
</dbReference>
<keyword evidence="2 9" id="KW-0732">Signal</keyword>
<dbReference type="InterPro" id="IPR051277">
    <property type="entry name" value="SEZ6_CSMD_C4BPB_Regulators"/>
</dbReference>
<dbReference type="HOGENOM" id="CLU_238488_0_0_1"/>
<dbReference type="Gene3D" id="2.10.25.10">
    <property type="entry name" value="Laminin"/>
    <property type="match status" value="5"/>
</dbReference>
<reference evidence="16 17" key="2">
    <citation type="journal article" date="2011" name="PLoS Genet.">
        <title>Caenorhabditis briggsae recombinant inbred line genotypes reveal inter-strain incompatibility and the evolution of recombination.</title>
        <authorList>
            <person name="Ross J.A."/>
            <person name="Koboldt D.C."/>
            <person name="Staisch J.E."/>
            <person name="Chamberlin H.M."/>
            <person name="Gupta B.P."/>
            <person name="Miller R.D."/>
            <person name="Baird S.E."/>
            <person name="Haag E.S."/>
        </authorList>
    </citation>
    <scope>NUCLEOTIDE SEQUENCE [LARGE SCALE GENOMIC DNA]</scope>
    <source>
        <strain evidence="16 17">AF16</strain>
    </source>
</reference>
<evidence type="ECO:0000259" key="14">
    <source>
        <dbReference type="PROSITE" id="PS50825"/>
    </source>
</evidence>
<feature type="domain" description="EGF-like" evidence="12">
    <location>
        <begin position="2176"/>
        <end position="2214"/>
    </location>
</feature>
<dbReference type="FunFam" id="2.10.25.10:FF:000803">
    <property type="entry name" value="C-type LECtin"/>
    <property type="match status" value="1"/>
</dbReference>
<dbReference type="PROSITE" id="PS50022">
    <property type="entry name" value="FA58C_3"/>
    <property type="match status" value="1"/>
</dbReference>
<dbReference type="InterPro" id="IPR000742">
    <property type="entry name" value="EGF"/>
</dbReference>
<dbReference type="SUPFAM" id="SSF49854">
    <property type="entry name" value="Spermadhesin, CUB domain"/>
    <property type="match status" value="3"/>
</dbReference>
<feature type="disulfide bond" evidence="8">
    <location>
        <begin position="1084"/>
        <end position="1111"/>
    </location>
</feature>
<feature type="domain" description="Sushi" evidence="15">
    <location>
        <begin position="651"/>
        <end position="711"/>
    </location>
</feature>
<evidence type="ECO:0000256" key="2">
    <source>
        <dbReference type="ARBA" id="ARBA00022729"/>
    </source>
</evidence>
<dbReference type="SMART" id="SM00034">
    <property type="entry name" value="CLECT"/>
    <property type="match status" value="1"/>
</dbReference>
<dbReference type="SMART" id="SM00179">
    <property type="entry name" value="EGF_CA"/>
    <property type="match status" value="4"/>
</dbReference>
<dbReference type="CDD" id="cd00112">
    <property type="entry name" value="LDLa"/>
    <property type="match status" value="1"/>
</dbReference>
<dbReference type="InterPro" id="IPR009030">
    <property type="entry name" value="Growth_fac_rcpt_cys_sf"/>
</dbReference>
<dbReference type="SMART" id="SM00042">
    <property type="entry name" value="CUB"/>
    <property type="match status" value="3"/>
</dbReference>
<feature type="domain" description="F5/8 type C" evidence="11">
    <location>
        <begin position="1308"/>
        <end position="1453"/>
    </location>
</feature>
<dbReference type="CDD" id="cd00041">
    <property type="entry name" value="CUB"/>
    <property type="match status" value="3"/>
</dbReference>
<dbReference type="SMART" id="SM00192">
    <property type="entry name" value="LDLa"/>
    <property type="match status" value="1"/>
</dbReference>
<dbReference type="Pfam" id="PF02494">
    <property type="entry name" value="HYR"/>
    <property type="match status" value="2"/>
</dbReference>
<dbReference type="PROSITE" id="PS01209">
    <property type="entry name" value="LDLRA_1"/>
    <property type="match status" value="1"/>
</dbReference>
<dbReference type="CDD" id="cd00037">
    <property type="entry name" value="CLECT"/>
    <property type="match status" value="1"/>
</dbReference>
<dbReference type="Gene3D" id="2.60.120.290">
    <property type="entry name" value="Spermadhesin, CUB domain"/>
    <property type="match status" value="3"/>
</dbReference>
<dbReference type="InterPro" id="IPR000859">
    <property type="entry name" value="CUB_dom"/>
</dbReference>
<evidence type="ECO:0000259" key="11">
    <source>
        <dbReference type="PROSITE" id="PS50022"/>
    </source>
</evidence>
<dbReference type="SUPFAM" id="SSF57535">
    <property type="entry name" value="Complement control module/SCR domain"/>
    <property type="match status" value="5"/>
</dbReference>
<feature type="domain" description="C-type lectin" evidence="13">
    <location>
        <begin position="55"/>
        <end position="180"/>
    </location>
</feature>
<name>A8WZP0_CAEBR</name>
<dbReference type="PANTHER" id="PTHR45656:SF4">
    <property type="entry name" value="PROTEIN CBR-CLEC-78"/>
    <property type="match status" value="1"/>
</dbReference>
<evidence type="ECO:0000256" key="7">
    <source>
        <dbReference type="PROSITE-ProRule" id="PRU00124"/>
    </source>
</evidence>
<feature type="domain" description="Sushi" evidence="15">
    <location>
        <begin position="712"/>
        <end position="772"/>
    </location>
</feature>
<dbReference type="SMART" id="SM00032">
    <property type="entry name" value="CCP"/>
    <property type="match status" value="8"/>
</dbReference>